<dbReference type="STRING" id="1423731.FC81_GL001486"/>
<organism evidence="2 3">
    <name type="scientific">Liquorilactobacillus capillatus DSM 19910</name>
    <dbReference type="NCBI Taxonomy" id="1423731"/>
    <lineage>
        <taxon>Bacteria</taxon>
        <taxon>Bacillati</taxon>
        <taxon>Bacillota</taxon>
        <taxon>Bacilli</taxon>
        <taxon>Lactobacillales</taxon>
        <taxon>Lactobacillaceae</taxon>
        <taxon>Liquorilactobacillus</taxon>
    </lineage>
</organism>
<dbReference type="PATRIC" id="fig|1423731.3.peg.1525"/>
<feature type="compositionally biased region" description="Low complexity" evidence="1">
    <location>
        <begin position="1"/>
        <end position="34"/>
    </location>
</feature>
<sequence length="160" mass="17067">MSKTVSTSKKSSSKKTVVSKDSTSSSTETASSQSITADTNTSSVITSNSQATSSSITAQSSQIQASDSNSISYNEKTLTGFLNKYGMSPTAYKVEHQGMTAYDALKSTPDTMKSSGEIQAEHLMDQGYLDHNGQETDKGKQQAQQTPDSKTDSETEDDGY</sequence>
<evidence type="ECO:0000313" key="2">
    <source>
        <dbReference type="EMBL" id="KRL01343.1"/>
    </source>
</evidence>
<dbReference type="AlphaFoldDB" id="A0A0R1M060"/>
<gene>
    <name evidence="2" type="ORF">FC81_GL001486</name>
</gene>
<accession>A0A0R1M060</accession>
<feature type="compositionally biased region" description="Polar residues" evidence="1">
    <location>
        <begin position="108"/>
        <end position="117"/>
    </location>
</feature>
<reference evidence="2 3" key="1">
    <citation type="journal article" date="2015" name="Genome Announc.">
        <title>Expanding the biotechnology potential of lactobacilli through comparative genomics of 213 strains and associated genera.</title>
        <authorList>
            <person name="Sun Z."/>
            <person name="Harris H.M."/>
            <person name="McCann A."/>
            <person name="Guo C."/>
            <person name="Argimon S."/>
            <person name="Zhang W."/>
            <person name="Yang X."/>
            <person name="Jeffery I.B."/>
            <person name="Cooney J.C."/>
            <person name="Kagawa T.F."/>
            <person name="Liu W."/>
            <person name="Song Y."/>
            <person name="Salvetti E."/>
            <person name="Wrobel A."/>
            <person name="Rasinkangas P."/>
            <person name="Parkhill J."/>
            <person name="Rea M.C."/>
            <person name="O'Sullivan O."/>
            <person name="Ritari J."/>
            <person name="Douillard F.P."/>
            <person name="Paul Ross R."/>
            <person name="Yang R."/>
            <person name="Briner A.E."/>
            <person name="Felis G.E."/>
            <person name="de Vos W.M."/>
            <person name="Barrangou R."/>
            <person name="Klaenhammer T.R."/>
            <person name="Caufield P.W."/>
            <person name="Cui Y."/>
            <person name="Zhang H."/>
            <person name="O'Toole P.W."/>
        </authorList>
    </citation>
    <scope>NUCLEOTIDE SEQUENCE [LARGE SCALE GENOMIC DNA]</scope>
    <source>
        <strain evidence="2 3">DSM 19910</strain>
    </source>
</reference>
<protein>
    <submittedName>
        <fullName evidence="2">Uncharacterized protein</fullName>
    </submittedName>
</protein>
<proteinExistence type="predicted"/>
<feature type="compositionally biased region" description="Low complexity" evidence="1">
    <location>
        <begin position="42"/>
        <end position="70"/>
    </location>
</feature>
<dbReference type="Proteomes" id="UP000051621">
    <property type="component" value="Unassembled WGS sequence"/>
</dbReference>
<keyword evidence="3" id="KW-1185">Reference proteome</keyword>
<name>A0A0R1M060_9LACO</name>
<feature type="region of interest" description="Disordered" evidence="1">
    <location>
        <begin position="105"/>
        <end position="160"/>
    </location>
</feature>
<evidence type="ECO:0000313" key="3">
    <source>
        <dbReference type="Proteomes" id="UP000051621"/>
    </source>
</evidence>
<evidence type="ECO:0000256" key="1">
    <source>
        <dbReference type="SAM" id="MobiDB-lite"/>
    </source>
</evidence>
<comment type="caution">
    <text evidence="2">The sequence shown here is derived from an EMBL/GenBank/DDBJ whole genome shotgun (WGS) entry which is preliminary data.</text>
</comment>
<dbReference type="EMBL" id="AZEF01000027">
    <property type="protein sequence ID" value="KRL01343.1"/>
    <property type="molecule type" value="Genomic_DNA"/>
</dbReference>
<feature type="region of interest" description="Disordered" evidence="1">
    <location>
        <begin position="1"/>
        <end position="70"/>
    </location>
</feature>